<dbReference type="Pfam" id="PF00420">
    <property type="entry name" value="Oxidored_q2"/>
    <property type="match status" value="1"/>
</dbReference>
<dbReference type="RefSeq" id="WP_038452627.1">
    <property type="nucleotide sequence ID" value="NZ_CP009043.1"/>
</dbReference>
<proteinExistence type="predicted"/>
<dbReference type="STRING" id="1244531.CIG2463D_0146"/>
<feature type="transmembrane region" description="Helical" evidence="6">
    <location>
        <begin position="122"/>
        <end position="140"/>
    </location>
</feature>
<feature type="transmembrane region" description="Helical" evidence="6">
    <location>
        <begin position="86"/>
        <end position="110"/>
    </location>
</feature>
<keyword evidence="8" id="KW-1185">Reference proteome</keyword>
<feature type="transmembrane region" description="Helical" evidence="6">
    <location>
        <begin position="51"/>
        <end position="74"/>
    </location>
</feature>
<sequence>MEVLTILMMISSVLVFGFRSYKLSILSYVFQAFCLVSLFFLLANLHGAKELFSWAIIAFFMKVCLVPAIIFYLVKKLNLIHENEPTGGFLVSIVIAFGFSIATAMVIAPIFGEFSLIKNETALVASIFIFMMGIFGFILRNSFIKQILAYCLFENGIHLSLALSAYNSHSLVELGILTDAIFAVIIMSVLAYHYHKTFGHVDISKASNLKG</sequence>
<keyword evidence="4 6" id="KW-1133">Transmembrane helix</keyword>
<evidence type="ECO:0000256" key="6">
    <source>
        <dbReference type="SAM" id="Phobius"/>
    </source>
</evidence>
<protein>
    <submittedName>
        <fullName evidence="7">Hydrogenase-4, membrane component E</fullName>
    </submittedName>
</protein>
<dbReference type="NCBIfam" id="NF008556">
    <property type="entry name" value="PRK11492.1"/>
    <property type="match status" value="1"/>
</dbReference>
<dbReference type="GO" id="GO:0005886">
    <property type="term" value="C:plasma membrane"/>
    <property type="evidence" value="ECO:0007669"/>
    <property type="project" value="UniProtKB-SubCell"/>
</dbReference>
<keyword evidence="2" id="KW-1003">Cell membrane</keyword>
<gene>
    <name evidence="7" type="primary">hyfE</name>
    <name evidence="7" type="ORF">CIG1485E_0143</name>
</gene>
<evidence type="ECO:0000313" key="8">
    <source>
        <dbReference type="Proteomes" id="UP000028486"/>
    </source>
</evidence>
<dbReference type="PANTHER" id="PTHR38601">
    <property type="entry name" value="HYDROGENASE-4 COMPONENT E"/>
    <property type="match status" value="1"/>
</dbReference>
<dbReference type="InterPro" id="IPR039428">
    <property type="entry name" value="NUOK/Mnh_C1-like"/>
</dbReference>
<keyword evidence="5 6" id="KW-0472">Membrane</keyword>
<dbReference type="Proteomes" id="UP000028486">
    <property type="component" value="Chromosome"/>
</dbReference>
<evidence type="ECO:0000313" key="7">
    <source>
        <dbReference type="EMBL" id="AII14021.1"/>
    </source>
</evidence>
<name>A0A076F7J5_9BACT</name>
<dbReference type="KEGG" id="caj:CIG1485E_0143"/>
<dbReference type="eggNOG" id="COG4237">
    <property type="taxonomic scope" value="Bacteria"/>
</dbReference>
<dbReference type="OrthoDB" id="8444465at2"/>
<feature type="transmembrane region" description="Helical" evidence="6">
    <location>
        <begin position="172"/>
        <end position="194"/>
    </location>
</feature>
<keyword evidence="3 6" id="KW-0812">Transmembrane</keyword>
<dbReference type="PANTHER" id="PTHR38601:SF1">
    <property type="entry name" value="HYDROGENASE-4 COMPONENT E"/>
    <property type="match status" value="1"/>
</dbReference>
<evidence type="ECO:0000256" key="1">
    <source>
        <dbReference type="ARBA" id="ARBA00004651"/>
    </source>
</evidence>
<dbReference type="AlphaFoldDB" id="A0A076F7J5"/>
<feature type="transmembrane region" description="Helical" evidence="6">
    <location>
        <begin position="28"/>
        <end position="45"/>
    </location>
</feature>
<dbReference type="EMBL" id="CP009043">
    <property type="protein sequence ID" value="AII14021.1"/>
    <property type="molecule type" value="Genomic_DNA"/>
</dbReference>
<reference evidence="8" key="1">
    <citation type="journal article" date="2014" name="Genome Announc.">
        <title>Complete Genome Sequence of Campylobacter iguaniorum Strain 1485ET, Isolated from a Bearded Dragon (Pogona vitticeps).</title>
        <authorList>
            <person name="Gilbert M.J."/>
            <person name="Miller W.G."/>
            <person name="Yee E."/>
            <person name="Kik M."/>
            <person name="Wagenaar J.A."/>
            <person name="Duim B."/>
        </authorList>
    </citation>
    <scope>NUCLEOTIDE SEQUENCE [LARGE SCALE GENOMIC DNA]</scope>
    <source>
        <strain evidence="8">1485E</strain>
    </source>
</reference>
<comment type="subcellular location">
    <subcellularLocation>
        <location evidence="1">Cell membrane</location>
        <topology evidence="1">Multi-pass membrane protein</topology>
    </subcellularLocation>
</comment>
<dbReference type="PATRIC" id="fig|1244531.5.peg.153"/>
<evidence type="ECO:0000256" key="2">
    <source>
        <dbReference type="ARBA" id="ARBA00022475"/>
    </source>
</evidence>
<accession>A0A076F7J5</accession>
<dbReference type="InterPro" id="IPR038730">
    <property type="entry name" value="HyfE-like"/>
</dbReference>
<organism evidence="7 8">
    <name type="scientific">Campylobacter iguaniorum</name>
    <dbReference type="NCBI Taxonomy" id="1244531"/>
    <lineage>
        <taxon>Bacteria</taxon>
        <taxon>Pseudomonadati</taxon>
        <taxon>Campylobacterota</taxon>
        <taxon>Epsilonproteobacteria</taxon>
        <taxon>Campylobacterales</taxon>
        <taxon>Campylobacteraceae</taxon>
        <taxon>Campylobacter</taxon>
    </lineage>
</organism>
<evidence type="ECO:0000256" key="5">
    <source>
        <dbReference type="ARBA" id="ARBA00023136"/>
    </source>
</evidence>
<evidence type="ECO:0000256" key="3">
    <source>
        <dbReference type="ARBA" id="ARBA00022692"/>
    </source>
</evidence>
<dbReference type="Gene3D" id="1.10.287.3510">
    <property type="match status" value="1"/>
</dbReference>
<evidence type="ECO:0000256" key="4">
    <source>
        <dbReference type="ARBA" id="ARBA00022989"/>
    </source>
</evidence>
<dbReference type="HOGENOM" id="CLU_088957_2_0_7"/>